<dbReference type="OrthoDB" id="6281471at2759"/>
<feature type="region of interest" description="Disordered" evidence="1">
    <location>
        <begin position="1"/>
        <end position="22"/>
    </location>
</feature>
<reference evidence="2 3" key="1">
    <citation type="submission" date="2018-11" db="EMBL/GenBank/DDBJ databases">
        <authorList>
            <consortium name="Pathogen Informatics"/>
        </authorList>
    </citation>
    <scope>NUCLEOTIDE SEQUENCE [LARGE SCALE GENOMIC DNA]</scope>
</reference>
<dbReference type="EMBL" id="UYRU01003972">
    <property type="protein sequence ID" value="VDK36723.1"/>
    <property type="molecule type" value="Genomic_DNA"/>
</dbReference>
<evidence type="ECO:0000313" key="2">
    <source>
        <dbReference type="EMBL" id="VDK36723.1"/>
    </source>
</evidence>
<keyword evidence="3" id="KW-1185">Reference proteome</keyword>
<organism evidence="2 3">
    <name type="scientific">Dibothriocephalus latus</name>
    <name type="common">Fish tapeworm</name>
    <name type="synonym">Diphyllobothrium latum</name>
    <dbReference type="NCBI Taxonomy" id="60516"/>
    <lineage>
        <taxon>Eukaryota</taxon>
        <taxon>Metazoa</taxon>
        <taxon>Spiralia</taxon>
        <taxon>Lophotrochozoa</taxon>
        <taxon>Platyhelminthes</taxon>
        <taxon>Cestoda</taxon>
        <taxon>Eucestoda</taxon>
        <taxon>Diphyllobothriidea</taxon>
        <taxon>Diphyllobothriidae</taxon>
        <taxon>Dibothriocephalus</taxon>
    </lineage>
</organism>
<dbReference type="Proteomes" id="UP000281553">
    <property type="component" value="Unassembled WGS sequence"/>
</dbReference>
<proteinExistence type="predicted"/>
<protein>
    <submittedName>
        <fullName evidence="2">Uncharacterized protein</fullName>
    </submittedName>
</protein>
<evidence type="ECO:0000256" key="1">
    <source>
        <dbReference type="SAM" id="MobiDB-lite"/>
    </source>
</evidence>
<dbReference type="AlphaFoldDB" id="A0A3P6Q3B6"/>
<sequence length="86" mass="9445">MSLFPPHNPPGQSLPDALTDDIPHSQLPADALSLRNQQLSALIGTLQAECDQVLTANNELTLELVLLQQRRIALEILLERLTPLEA</sequence>
<gene>
    <name evidence="2" type="ORF">DILT_LOCUS804</name>
</gene>
<evidence type="ECO:0000313" key="3">
    <source>
        <dbReference type="Proteomes" id="UP000281553"/>
    </source>
</evidence>
<name>A0A3P6Q3B6_DIBLA</name>
<accession>A0A3P6Q3B6</accession>